<dbReference type="PROSITE" id="PS51192">
    <property type="entry name" value="HELICASE_ATP_BIND_1"/>
    <property type="match status" value="1"/>
</dbReference>
<reference evidence="15 16" key="1">
    <citation type="submission" date="2020-08" db="EMBL/GenBank/DDBJ databases">
        <title>Genomic Encyclopedia of Type Strains, Phase IV (KMG-IV): sequencing the most valuable type-strain genomes for metagenomic binning, comparative biology and taxonomic classification.</title>
        <authorList>
            <person name="Goeker M."/>
        </authorList>
    </citation>
    <scope>NUCLEOTIDE SEQUENCE [LARGE SCALE GENOMIC DNA]</scope>
    <source>
        <strain evidence="15 16">DSM 22548</strain>
    </source>
</reference>
<name>A0A7W5UJX5_9BACT</name>
<dbReference type="AlphaFoldDB" id="A0A7W5UJX5"/>
<dbReference type="InterPro" id="IPR011545">
    <property type="entry name" value="DEAD/DEAH_box_helicase_dom"/>
</dbReference>
<keyword evidence="9 12" id="KW-0238">DNA-binding</keyword>
<comment type="function">
    <text evidence="12">Initiates the restart of stalled replication forks, which reloads the replicative helicase on sites other than the origin of replication. Recognizes and binds to abandoned replication forks and remodels them to uncover a helicase loading site. Promotes assembly of the primosome at these replication forks.</text>
</comment>
<keyword evidence="5 12" id="KW-0378">Hydrolase</keyword>
<dbReference type="SMART" id="SM00487">
    <property type="entry name" value="DEXDc"/>
    <property type="match status" value="1"/>
</dbReference>
<evidence type="ECO:0000313" key="15">
    <source>
        <dbReference type="EMBL" id="MBB3702817.1"/>
    </source>
</evidence>
<evidence type="ECO:0000256" key="4">
    <source>
        <dbReference type="ARBA" id="ARBA00022741"/>
    </source>
</evidence>
<dbReference type="GO" id="GO:1990077">
    <property type="term" value="C:primosome complex"/>
    <property type="evidence" value="ECO:0007669"/>
    <property type="project" value="UniProtKB-UniRule"/>
</dbReference>
<feature type="domain" description="Helicase ATP-binding" evidence="13">
    <location>
        <begin position="303"/>
        <end position="471"/>
    </location>
</feature>
<feature type="binding site" evidence="12">
    <location>
        <position position="537"/>
    </location>
    <ligand>
        <name>Zn(2+)</name>
        <dbReference type="ChEBI" id="CHEBI:29105"/>
        <label>1</label>
    </ligand>
</feature>
<keyword evidence="3 12" id="KW-0479">Metal-binding</keyword>
<keyword evidence="6 12" id="KW-0347">Helicase</keyword>
<proteinExistence type="inferred from homology"/>
<dbReference type="GO" id="GO:0043138">
    <property type="term" value="F:3'-5' DNA helicase activity"/>
    <property type="evidence" value="ECO:0007669"/>
    <property type="project" value="UniProtKB-EC"/>
</dbReference>
<dbReference type="InterPro" id="IPR027417">
    <property type="entry name" value="P-loop_NTPase"/>
</dbReference>
<dbReference type="InterPro" id="IPR041222">
    <property type="entry name" value="PriA_3primeBD"/>
</dbReference>
<dbReference type="CDD" id="cd18804">
    <property type="entry name" value="SF2_C_priA"/>
    <property type="match status" value="1"/>
</dbReference>
<protein>
    <recommendedName>
        <fullName evidence="12">Replication restart protein PriA</fullName>
    </recommendedName>
    <alternativeName>
        <fullName evidence="12">ATP-dependent DNA helicase PriA</fullName>
        <ecNumber evidence="12">5.6.2.4</ecNumber>
    </alternativeName>
    <alternativeName>
        <fullName evidence="12">DNA 3'-5' helicase PriA</fullName>
    </alternativeName>
</protein>
<dbReference type="RefSeq" id="WP_183696402.1">
    <property type="nucleotide sequence ID" value="NZ_JACICA010000005.1"/>
</dbReference>
<comment type="caution">
    <text evidence="15">The sequence shown here is derived from an EMBL/GenBank/DDBJ whole genome shotgun (WGS) entry which is preliminary data.</text>
</comment>
<feature type="binding site" evidence="12">
    <location>
        <position position="546"/>
    </location>
    <ligand>
        <name>Zn(2+)</name>
        <dbReference type="ChEBI" id="CHEBI:29105"/>
        <label>2</label>
    </ligand>
</feature>
<dbReference type="GO" id="GO:0008270">
    <property type="term" value="F:zinc ion binding"/>
    <property type="evidence" value="ECO:0007669"/>
    <property type="project" value="UniProtKB-UniRule"/>
</dbReference>
<dbReference type="SUPFAM" id="SSF52540">
    <property type="entry name" value="P-loop containing nucleoside triphosphate hydrolases"/>
    <property type="match status" value="2"/>
</dbReference>
<dbReference type="Gene3D" id="3.40.1440.60">
    <property type="entry name" value="PriA, 3(prime) DNA-binding domain"/>
    <property type="match status" value="1"/>
</dbReference>
<dbReference type="Pfam" id="PF00271">
    <property type="entry name" value="Helicase_C"/>
    <property type="match status" value="1"/>
</dbReference>
<organism evidence="15 16">
    <name type="scientific">Alloprevotella rava</name>
    <dbReference type="NCBI Taxonomy" id="671218"/>
    <lineage>
        <taxon>Bacteria</taxon>
        <taxon>Pseudomonadati</taxon>
        <taxon>Bacteroidota</taxon>
        <taxon>Bacteroidia</taxon>
        <taxon>Bacteroidales</taxon>
        <taxon>Prevotellaceae</taxon>
        <taxon>Alloprevotella</taxon>
    </lineage>
</organism>
<dbReference type="GO" id="GO:0006310">
    <property type="term" value="P:DNA recombination"/>
    <property type="evidence" value="ECO:0007669"/>
    <property type="project" value="InterPro"/>
</dbReference>
<dbReference type="EMBL" id="JACICA010000005">
    <property type="protein sequence ID" value="MBB3702817.1"/>
    <property type="molecule type" value="Genomic_DNA"/>
</dbReference>
<dbReference type="FunFam" id="3.40.1440.60:FF:000001">
    <property type="entry name" value="Primosomal protein N"/>
    <property type="match status" value="1"/>
</dbReference>
<dbReference type="GO" id="GO:0006270">
    <property type="term" value="P:DNA replication initiation"/>
    <property type="evidence" value="ECO:0007669"/>
    <property type="project" value="TreeGrafter"/>
</dbReference>
<dbReference type="InterPro" id="IPR040498">
    <property type="entry name" value="PriA_CRR"/>
</dbReference>
<evidence type="ECO:0000256" key="2">
    <source>
        <dbReference type="ARBA" id="ARBA00022705"/>
    </source>
</evidence>
<dbReference type="InterPro" id="IPR001650">
    <property type="entry name" value="Helicase_C-like"/>
</dbReference>
<keyword evidence="1 12" id="KW-0639">Primosome</keyword>
<feature type="binding site" evidence="12">
    <location>
        <position position="534"/>
    </location>
    <ligand>
        <name>Zn(2+)</name>
        <dbReference type="ChEBI" id="CHEBI:29105"/>
        <label>1</label>
    </ligand>
</feature>
<dbReference type="EC" id="5.6.2.4" evidence="12"/>
<dbReference type="SMART" id="SM00490">
    <property type="entry name" value="HELICc"/>
    <property type="match status" value="1"/>
</dbReference>
<comment type="subunit">
    <text evidence="12">Component of the replication restart primosome.</text>
</comment>
<keyword evidence="7 12" id="KW-0862">Zinc</keyword>
<dbReference type="PANTHER" id="PTHR30580:SF0">
    <property type="entry name" value="PRIMOSOMAL PROTEIN N"/>
    <property type="match status" value="1"/>
</dbReference>
<dbReference type="PROSITE" id="PS51194">
    <property type="entry name" value="HELICASE_CTER"/>
    <property type="match status" value="1"/>
</dbReference>
<dbReference type="HAMAP" id="MF_00983">
    <property type="entry name" value="PriA"/>
    <property type="match status" value="1"/>
</dbReference>
<dbReference type="InterPro" id="IPR041236">
    <property type="entry name" value="PriA_C"/>
</dbReference>
<sequence length="827" mass="94240">MNQFADIILPLAVSQPYTYRLPQELARRVVVGTRVVVPLGRRKYYTGIVFRLHATLPATVDASALKDVAEVVDDHPLLLPAQLQFWEWMAQYYMCTLGEVMKAALPSGLKLESESAVRKNPDFSDFDVLTERESRVLDALSAEKGDSLASLQRELNIDNVLPLVRRLLERDAVVIEEKMARQYRPKTEKHVRLAADFQDENCLNEVFENLKRTPKQSELLLKYLELSKASTAFALSNMGLLEEVARRDLLRLPGASEFALSALVGKGILEVYDYEVGRLKTQKALPELLTKELNPAQQQAYEEITQSASTPVLLQGVTSSGKTEIYIRLIEDALRRGEQVLYLLPEIALTTQIMTRLSRVFGDKLGVYHSKFPDAERVELWQRQLSERPFSLILGVRSSLFLPFRNLGLIIVDEEHETSYKQQDPAPRYNARDAALVLARSTGARVLLGTATPAVETYHNALSGKYRLVELTTRYGDRQLPEIVVEDVKELRRKKLMKSPFSPRLTEEIREALAHHEQVILFQNRRGYSPVLECHTCGWTPHCEHCDVPLTYHQQQGRLVCHYCGTPYPLPQQCPNCGSTELRDLGYGTEKIEAAVRAFFPEARTARMDLDTTRSRSSYERILETFGRGETDILIGTQMVTKGLDFERVHVVGILNADQSLNVPDFRAFERSFQMLSQVAGRAGRKGRRGLVVFQTRQPQLPVVQQIVTNDYRAMYASQLVERREFLYPPFCRIINIFVRHRDERICEDAAQKFAQSIRPYFQSDLLGPDRPAVARIQALYIRKMMLKVRPAFSAASIRRTLLSARDVLLARPELKGVQLYFDVDPL</sequence>
<evidence type="ECO:0000256" key="12">
    <source>
        <dbReference type="HAMAP-Rule" id="MF_00983"/>
    </source>
</evidence>
<evidence type="ECO:0000256" key="10">
    <source>
        <dbReference type="ARBA" id="ARBA00023235"/>
    </source>
</evidence>
<evidence type="ECO:0000256" key="6">
    <source>
        <dbReference type="ARBA" id="ARBA00022806"/>
    </source>
</evidence>
<keyword evidence="8 12" id="KW-0067">ATP-binding</keyword>
<dbReference type="Proteomes" id="UP000541425">
    <property type="component" value="Unassembled WGS sequence"/>
</dbReference>
<evidence type="ECO:0000256" key="9">
    <source>
        <dbReference type="ARBA" id="ARBA00023125"/>
    </source>
</evidence>
<evidence type="ECO:0000256" key="7">
    <source>
        <dbReference type="ARBA" id="ARBA00022833"/>
    </source>
</evidence>
<dbReference type="Pfam" id="PF18074">
    <property type="entry name" value="PriA_C"/>
    <property type="match status" value="1"/>
</dbReference>
<evidence type="ECO:0000256" key="5">
    <source>
        <dbReference type="ARBA" id="ARBA00022801"/>
    </source>
</evidence>
<dbReference type="Pfam" id="PF17764">
    <property type="entry name" value="PriA_3primeBD"/>
    <property type="match status" value="1"/>
</dbReference>
<evidence type="ECO:0000256" key="1">
    <source>
        <dbReference type="ARBA" id="ARBA00022515"/>
    </source>
</evidence>
<dbReference type="GO" id="GO:0005524">
    <property type="term" value="F:ATP binding"/>
    <property type="evidence" value="ECO:0007669"/>
    <property type="project" value="UniProtKB-UniRule"/>
</dbReference>
<dbReference type="Gene3D" id="3.40.50.300">
    <property type="entry name" value="P-loop containing nucleotide triphosphate hydrolases"/>
    <property type="match status" value="2"/>
</dbReference>
<dbReference type="GO" id="GO:0006302">
    <property type="term" value="P:double-strand break repair"/>
    <property type="evidence" value="ECO:0007669"/>
    <property type="project" value="InterPro"/>
</dbReference>
<dbReference type="Pfam" id="PF00270">
    <property type="entry name" value="DEAD"/>
    <property type="match status" value="1"/>
</dbReference>
<comment type="catalytic activity">
    <reaction evidence="12">
        <text>Couples ATP hydrolysis with the unwinding of duplex DNA by translocating in the 3'-5' direction.</text>
        <dbReference type="EC" id="5.6.2.4"/>
    </reaction>
</comment>
<feature type="binding site" evidence="12">
    <location>
        <position position="543"/>
    </location>
    <ligand>
        <name>Zn(2+)</name>
        <dbReference type="ChEBI" id="CHEBI:29105"/>
        <label>2</label>
    </ligand>
</feature>
<comment type="catalytic activity">
    <reaction evidence="11 12">
        <text>ATP + H2O = ADP + phosphate + H(+)</text>
        <dbReference type="Rhea" id="RHEA:13065"/>
        <dbReference type="ChEBI" id="CHEBI:15377"/>
        <dbReference type="ChEBI" id="CHEBI:15378"/>
        <dbReference type="ChEBI" id="CHEBI:30616"/>
        <dbReference type="ChEBI" id="CHEBI:43474"/>
        <dbReference type="ChEBI" id="CHEBI:456216"/>
        <dbReference type="EC" id="5.6.2.4"/>
    </reaction>
</comment>
<accession>A0A7W5UJX5</accession>
<dbReference type="Pfam" id="PF18319">
    <property type="entry name" value="Zn_ribbon_PriA"/>
    <property type="match status" value="1"/>
</dbReference>
<feature type="binding site" evidence="12">
    <location>
        <position position="564"/>
    </location>
    <ligand>
        <name>Zn(2+)</name>
        <dbReference type="ChEBI" id="CHEBI:29105"/>
        <label>2</label>
    </ligand>
</feature>
<evidence type="ECO:0000259" key="13">
    <source>
        <dbReference type="PROSITE" id="PS51192"/>
    </source>
</evidence>
<feature type="binding site" evidence="12">
    <location>
        <position position="577"/>
    </location>
    <ligand>
        <name>Zn(2+)</name>
        <dbReference type="ChEBI" id="CHEBI:29105"/>
        <label>1</label>
    </ligand>
</feature>
<feature type="domain" description="Helicase C-terminal" evidence="14">
    <location>
        <begin position="569"/>
        <end position="728"/>
    </location>
</feature>
<keyword evidence="4 12" id="KW-0547">Nucleotide-binding</keyword>
<dbReference type="NCBIfam" id="TIGR00595">
    <property type="entry name" value="priA"/>
    <property type="match status" value="1"/>
</dbReference>
<evidence type="ECO:0000313" key="16">
    <source>
        <dbReference type="Proteomes" id="UP000541425"/>
    </source>
</evidence>
<dbReference type="CDD" id="cd17929">
    <property type="entry name" value="DEXHc_priA"/>
    <property type="match status" value="1"/>
</dbReference>
<dbReference type="GO" id="GO:0016787">
    <property type="term" value="F:hydrolase activity"/>
    <property type="evidence" value="ECO:0007669"/>
    <property type="project" value="UniProtKB-KW"/>
</dbReference>
<dbReference type="PANTHER" id="PTHR30580">
    <property type="entry name" value="PRIMOSOMAL PROTEIN N"/>
    <property type="match status" value="1"/>
</dbReference>
<comment type="cofactor">
    <cofactor evidence="12">
        <name>Zn(2+)</name>
        <dbReference type="ChEBI" id="CHEBI:29105"/>
    </cofactor>
    <text evidence="12">Binds 2 zinc ions per subunit.</text>
</comment>
<dbReference type="InterPro" id="IPR042115">
    <property type="entry name" value="PriA_3primeBD_sf"/>
</dbReference>
<feature type="binding site" evidence="12">
    <location>
        <position position="574"/>
    </location>
    <ligand>
        <name>Zn(2+)</name>
        <dbReference type="ChEBI" id="CHEBI:29105"/>
        <label>1</label>
    </ligand>
</feature>
<dbReference type="GO" id="GO:0006269">
    <property type="term" value="P:DNA replication, synthesis of primer"/>
    <property type="evidence" value="ECO:0007669"/>
    <property type="project" value="UniProtKB-KW"/>
</dbReference>
<feature type="binding site" evidence="12">
    <location>
        <position position="561"/>
    </location>
    <ligand>
        <name>Zn(2+)</name>
        <dbReference type="ChEBI" id="CHEBI:29105"/>
        <label>2</label>
    </ligand>
</feature>
<keyword evidence="2 12" id="KW-0235">DNA replication</keyword>
<evidence type="ECO:0000256" key="3">
    <source>
        <dbReference type="ARBA" id="ARBA00022723"/>
    </source>
</evidence>
<dbReference type="InterPro" id="IPR014001">
    <property type="entry name" value="Helicase_ATP-bd"/>
</dbReference>
<evidence type="ECO:0000259" key="14">
    <source>
        <dbReference type="PROSITE" id="PS51194"/>
    </source>
</evidence>
<evidence type="ECO:0000256" key="11">
    <source>
        <dbReference type="ARBA" id="ARBA00048988"/>
    </source>
</evidence>
<dbReference type="FunFam" id="3.40.50.300:FF:000489">
    <property type="entry name" value="Primosome assembly protein PriA"/>
    <property type="match status" value="1"/>
</dbReference>
<keyword evidence="10 12" id="KW-0413">Isomerase</keyword>
<gene>
    <name evidence="12" type="primary">priA</name>
    <name evidence="15" type="ORF">FHS60_001286</name>
</gene>
<evidence type="ECO:0000256" key="8">
    <source>
        <dbReference type="ARBA" id="ARBA00022840"/>
    </source>
</evidence>
<comment type="similarity">
    <text evidence="12">Belongs to the helicase family. PriA subfamily.</text>
</comment>
<dbReference type="GO" id="GO:0003677">
    <property type="term" value="F:DNA binding"/>
    <property type="evidence" value="ECO:0007669"/>
    <property type="project" value="UniProtKB-UniRule"/>
</dbReference>
<dbReference type="InterPro" id="IPR005259">
    <property type="entry name" value="PriA"/>
</dbReference>